<dbReference type="EMBL" id="CP032829">
    <property type="protein sequence ID" value="AYJ86249.1"/>
    <property type="molecule type" value="Genomic_DNA"/>
</dbReference>
<keyword evidence="8" id="KW-1185">Reference proteome</keyword>
<dbReference type="SUPFAM" id="SSF56925">
    <property type="entry name" value="OMPA-like"/>
    <property type="match status" value="1"/>
</dbReference>
<dbReference type="Pfam" id="PF13505">
    <property type="entry name" value="OMP_b-brl"/>
    <property type="match status" value="1"/>
</dbReference>
<dbReference type="PANTHER" id="PTHR34001:SF3">
    <property type="entry name" value="BLL7405 PROTEIN"/>
    <property type="match status" value="1"/>
</dbReference>
<dbReference type="OrthoDB" id="8222426at2"/>
<dbReference type="AlphaFoldDB" id="A0A494TA07"/>
<evidence type="ECO:0000313" key="8">
    <source>
        <dbReference type="Proteomes" id="UP000276254"/>
    </source>
</evidence>
<dbReference type="InterPro" id="IPR051692">
    <property type="entry name" value="OMP-like"/>
</dbReference>
<reference evidence="7 8" key="1">
    <citation type="submission" date="2018-09" db="EMBL/GenBank/DDBJ databases">
        <title>Sphingomonas peninsula sp. nov., isolated from fildes peninsula, Antarctic soil.</title>
        <authorList>
            <person name="Yingchao G."/>
        </authorList>
    </citation>
    <scope>NUCLEOTIDE SEQUENCE [LARGE SCALE GENOMIC DNA]</scope>
    <source>
        <strain evidence="7 8">YZ-8</strain>
    </source>
</reference>
<feature type="domain" description="Outer membrane protein beta-barrel" evidence="6">
    <location>
        <begin position="7"/>
        <end position="206"/>
    </location>
</feature>
<evidence type="ECO:0000259" key="6">
    <source>
        <dbReference type="Pfam" id="PF13505"/>
    </source>
</evidence>
<evidence type="ECO:0000256" key="1">
    <source>
        <dbReference type="ARBA" id="ARBA00004370"/>
    </source>
</evidence>
<evidence type="ECO:0000256" key="5">
    <source>
        <dbReference type="SAM" id="SignalP"/>
    </source>
</evidence>
<accession>A0A494TA07</accession>
<dbReference type="InterPro" id="IPR027385">
    <property type="entry name" value="Beta-barrel_OMP"/>
</dbReference>
<evidence type="ECO:0000256" key="4">
    <source>
        <dbReference type="ARBA" id="ARBA00038306"/>
    </source>
</evidence>
<comment type="subcellular location">
    <subcellularLocation>
        <location evidence="1">Membrane</location>
    </subcellularLocation>
</comment>
<organism evidence="7 8">
    <name type="scientific">Sphingomonas paeninsulae</name>
    <dbReference type="NCBI Taxonomy" id="2319844"/>
    <lineage>
        <taxon>Bacteria</taxon>
        <taxon>Pseudomonadati</taxon>
        <taxon>Pseudomonadota</taxon>
        <taxon>Alphaproteobacteria</taxon>
        <taxon>Sphingomonadales</taxon>
        <taxon>Sphingomonadaceae</taxon>
        <taxon>Sphingomonas</taxon>
    </lineage>
</organism>
<gene>
    <name evidence="7" type="ORF">D3Y57_10080</name>
</gene>
<keyword evidence="2 5" id="KW-0732">Signal</keyword>
<evidence type="ECO:0000256" key="2">
    <source>
        <dbReference type="ARBA" id="ARBA00022729"/>
    </source>
</evidence>
<name>A0A494TA07_SPHPE</name>
<dbReference type="RefSeq" id="WP_121152873.1">
    <property type="nucleotide sequence ID" value="NZ_CP032829.1"/>
</dbReference>
<feature type="chain" id="PRO_5019815430" evidence="5">
    <location>
        <begin position="21"/>
        <end position="206"/>
    </location>
</feature>
<evidence type="ECO:0000256" key="3">
    <source>
        <dbReference type="ARBA" id="ARBA00023136"/>
    </source>
</evidence>
<sequence>MRTIFTAALLASAFATPALAQERAPFTGPHIEVTGGWDRLTGSDGNGGHKDGFVYGVGGGYDAQVGGVILGLEGEVTDSTNKVRANNVLVAGDSTRVSAGRDLYVGARLGYAVAPATLLYIKGGYTNARFGQRYDDGVGNFSGGHANADGYRLGAGIEQKFRVFGPGGFVKAEYRYSNYQNLNIGNANIDTDFDRHQVVGSVGIRF</sequence>
<dbReference type="KEGG" id="spha:D3Y57_10080"/>
<keyword evidence="3" id="KW-0472">Membrane</keyword>
<proteinExistence type="inferred from homology"/>
<comment type="similarity">
    <text evidence="4">Belongs to the Omp25/RopB family.</text>
</comment>
<dbReference type="GO" id="GO:0016020">
    <property type="term" value="C:membrane"/>
    <property type="evidence" value="ECO:0007669"/>
    <property type="project" value="UniProtKB-SubCell"/>
</dbReference>
<evidence type="ECO:0000313" key="7">
    <source>
        <dbReference type="EMBL" id="AYJ86249.1"/>
    </source>
</evidence>
<dbReference type="Proteomes" id="UP000276254">
    <property type="component" value="Chromosome"/>
</dbReference>
<dbReference type="PANTHER" id="PTHR34001">
    <property type="entry name" value="BLL7405 PROTEIN"/>
    <property type="match status" value="1"/>
</dbReference>
<feature type="signal peptide" evidence="5">
    <location>
        <begin position="1"/>
        <end position="20"/>
    </location>
</feature>
<protein>
    <submittedName>
        <fullName evidence="7">Porin family protein</fullName>
    </submittedName>
</protein>
<dbReference type="InterPro" id="IPR011250">
    <property type="entry name" value="OMP/PagP_B-barrel"/>
</dbReference>